<dbReference type="EMBL" id="SLXQ01000024">
    <property type="protein sequence ID" value="TCP42068.1"/>
    <property type="molecule type" value="Genomic_DNA"/>
</dbReference>
<dbReference type="InterPro" id="IPR011711">
    <property type="entry name" value="GntR_C"/>
</dbReference>
<dbReference type="SUPFAM" id="SSF48008">
    <property type="entry name" value="GntR ligand-binding domain-like"/>
    <property type="match status" value="1"/>
</dbReference>
<evidence type="ECO:0000256" key="3">
    <source>
        <dbReference type="ARBA" id="ARBA00023163"/>
    </source>
</evidence>
<proteinExistence type="predicted"/>
<feature type="domain" description="GntR C-terminal" evidence="4">
    <location>
        <begin position="132"/>
        <end position="257"/>
    </location>
</feature>
<reference evidence="5 6" key="1">
    <citation type="submission" date="2019-03" db="EMBL/GenBank/DDBJ databases">
        <title>Genomic Encyclopedia of Type Strains, Phase IV (KMG-IV): sequencing the most valuable type-strain genomes for metagenomic binning, comparative biology and taxonomic classification.</title>
        <authorList>
            <person name="Goeker M."/>
        </authorList>
    </citation>
    <scope>NUCLEOTIDE SEQUENCE [LARGE SCALE GENOMIC DNA]</scope>
    <source>
        <strain evidence="5 6">DSM 45765</strain>
    </source>
</reference>
<sequence>MTGYLGVSGHDPGEPPCETNVVTFVEGDRPLWDLLSADERALTELLLTAEKPVGAARAHRHLVASGSAVSQATVSRMLLRLDELGVTEGEGRNGRRLTEPARLVLVRASQHRRRNALIDDMFDEADRSELIDLLALRKVVEIEAADLACGRASRDDHQALRTSLEQYDQNRLHGGDFSRHAIEFHVLLCQAAHSAPYAVVAEALYPEVNYFEPLVVAAAHRVGQKNQSSAEHAAIVQAVIRGDRKASRRLTGKHFDTMISWLTELTELEFEQVVAEVDVPPQN</sequence>
<protein>
    <submittedName>
        <fullName evidence="5">DNA-binding FadR family transcriptional regulator</fullName>
    </submittedName>
</protein>
<keyword evidence="6" id="KW-1185">Reference proteome</keyword>
<gene>
    <name evidence="5" type="ORF">EV191_12434</name>
</gene>
<evidence type="ECO:0000313" key="6">
    <source>
        <dbReference type="Proteomes" id="UP000294911"/>
    </source>
</evidence>
<dbReference type="Pfam" id="PF07729">
    <property type="entry name" value="FCD"/>
    <property type="match status" value="1"/>
</dbReference>
<organism evidence="5 6">
    <name type="scientific">Tamaricihabitans halophyticus</name>
    <dbReference type="NCBI Taxonomy" id="1262583"/>
    <lineage>
        <taxon>Bacteria</taxon>
        <taxon>Bacillati</taxon>
        <taxon>Actinomycetota</taxon>
        <taxon>Actinomycetes</taxon>
        <taxon>Pseudonocardiales</taxon>
        <taxon>Pseudonocardiaceae</taxon>
        <taxon>Tamaricihabitans</taxon>
    </lineage>
</organism>
<dbReference type="Proteomes" id="UP000294911">
    <property type="component" value="Unassembled WGS sequence"/>
</dbReference>
<dbReference type="SMART" id="SM00895">
    <property type="entry name" value="FCD"/>
    <property type="match status" value="1"/>
</dbReference>
<evidence type="ECO:0000259" key="4">
    <source>
        <dbReference type="SMART" id="SM00895"/>
    </source>
</evidence>
<evidence type="ECO:0000256" key="1">
    <source>
        <dbReference type="ARBA" id="ARBA00023015"/>
    </source>
</evidence>
<dbReference type="AlphaFoldDB" id="A0A4R2Q313"/>
<evidence type="ECO:0000256" key="2">
    <source>
        <dbReference type="ARBA" id="ARBA00023125"/>
    </source>
</evidence>
<keyword evidence="1" id="KW-0805">Transcription regulation</keyword>
<keyword evidence="3" id="KW-0804">Transcription</keyword>
<accession>A0A4R2Q313</accession>
<dbReference type="PANTHER" id="PTHR43537">
    <property type="entry name" value="TRANSCRIPTIONAL REGULATOR, GNTR FAMILY"/>
    <property type="match status" value="1"/>
</dbReference>
<comment type="caution">
    <text evidence="5">The sequence shown here is derived from an EMBL/GenBank/DDBJ whole genome shotgun (WGS) entry which is preliminary data.</text>
</comment>
<dbReference type="InterPro" id="IPR008920">
    <property type="entry name" value="TF_FadR/GntR_C"/>
</dbReference>
<name>A0A4R2Q313_9PSEU</name>
<dbReference type="PANTHER" id="PTHR43537:SF5">
    <property type="entry name" value="UXU OPERON TRANSCRIPTIONAL REGULATOR"/>
    <property type="match status" value="1"/>
</dbReference>
<evidence type="ECO:0000313" key="5">
    <source>
        <dbReference type="EMBL" id="TCP42068.1"/>
    </source>
</evidence>
<keyword evidence="2 5" id="KW-0238">DNA-binding</keyword>
<dbReference type="Gene3D" id="1.20.120.530">
    <property type="entry name" value="GntR ligand-binding domain-like"/>
    <property type="match status" value="1"/>
</dbReference>
<dbReference type="GO" id="GO:0003677">
    <property type="term" value="F:DNA binding"/>
    <property type="evidence" value="ECO:0007669"/>
    <property type="project" value="UniProtKB-KW"/>
</dbReference>